<evidence type="ECO:0000313" key="2">
    <source>
        <dbReference type="Proteomes" id="UP001148838"/>
    </source>
</evidence>
<dbReference type="Proteomes" id="UP001148838">
    <property type="component" value="Unassembled WGS sequence"/>
</dbReference>
<dbReference type="InterPro" id="IPR036397">
    <property type="entry name" value="RNaseH_sf"/>
</dbReference>
<dbReference type="PANTHER" id="PTHR47326:SF1">
    <property type="entry name" value="HTH PSQ-TYPE DOMAIN-CONTAINING PROTEIN"/>
    <property type="match status" value="1"/>
</dbReference>
<proteinExistence type="predicted"/>
<keyword evidence="2" id="KW-1185">Reference proteome</keyword>
<dbReference type="SUPFAM" id="SSF47616">
    <property type="entry name" value="GST C-terminal domain-like"/>
    <property type="match status" value="1"/>
</dbReference>
<dbReference type="InterPro" id="IPR036282">
    <property type="entry name" value="Glutathione-S-Trfase_C_sf"/>
</dbReference>
<evidence type="ECO:0000313" key="1">
    <source>
        <dbReference type="EMBL" id="KAJ4428632.1"/>
    </source>
</evidence>
<dbReference type="EMBL" id="JAJSOF020000037">
    <property type="protein sequence ID" value="KAJ4428632.1"/>
    <property type="molecule type" value="Genomic_DNA"/>
</dbReference>
<dbReference type="Gene3D" id="3.30.420.10">
    <property type="entry name" value="Ribonuclease H-like superfamily/Ribonuclease H"/>
    <property type="match status" value="1"/>
</dbReference>
<gene>
    <name evidence="1" type="ORF">ANN_24677</name>
</gene>
<organism evidence="1 2">
    <name type="scientific">Periplaneta americana</name>
    <name type="common">American cockroach</name>
    <name type="synonym">Blatta americana</name>
    <dbReference type="NCBI Taxonomy" id="6978"/>
    <lineage>
        <taxon>Eukaryota</taxon>
        <taxon>Metazoa</taxon>
        <taxon>Ecdysozoa</taxon>
        <taxon>Arthropoda</taxon>
        <taxon>Hexapoda</taxon>
        <taxon>Insecta</taxon>
        <taxon>Pterygota</taxon>
        <taxon>Neoptera</taxon>
        <taxon>Polyneoptera</taxon>
        <taxon>Dictyoptera</taxon>
        <taxon>Blattodea</taxon>
        <taxon>Blattoidea</taxon>
        <taxon>Blattidae</taxon>
        <taxon>Blattinae</taxon>
        <taxon>Periplaneta</taxon>
    </lineage>
</organism>
<protein>
    <submittedName>
        <fullName evidence="1">Uncharacterized protein</fullName>
    </submittedName>
</protein>
<accession>A0ABQ8S404</accession>
<comment type="caution">
    <text evidence="1">The sequence shown here is derived from an EMBL/GenBank/DDBJ whole genome shotgun (WGS) entry which is preliminary data.</text>
</comment>
<sequence length="197" mass="22540">MWGLCKNGNEPPGSLKAIMANNQLRGQSDLEKAQVIQWLGFADSEILPASCAWVFPCLGIMQHNKQCMISTLADFADDIVMLSKDLSWPPRSPDLTVPDFYLWGTLKNRVYLTLPATTEILKRRIREEITAVSQEELWNSMNCVFFRSIHLEDFTSVDDGVVTSDILDLDGVIEIMSQLRKKRNQFNLFPCDRKPWQ</sequence>
<dbReference type="PANTHER" id="PTHR47326">
    <property type="entry name" value="TRANSPOSABLE ELEMENT TC3 TRANSPOSASE-LIKE PROTEIN"/>
    <property type="match status" value="1"/>
</dbReference>
<name>A0ABQ8S404_PERAM</name>
<reference evidence="1 2" key="1">
    <citation type="journal article" date="2022" name="Allergy">
        <title>Genome assembly and annotation of Periplaneta americana reveal a comprehensive cockroach allergen profile.</title>
        <authorList>
            <person name="Wang L."/>
            <person name="Xiong Q."/>
            <person name="Saelim N."/>
            <person name="Wang L."/>
            <person name="Nong W."/>
            <person name="Wan A.T."/>
            <person name="Shi M."/>
            <person name="Liu X."/>
            <person name="Cao Q."/>
            <person name="Hui J.H.L."/>
            <person name="Sookrung N."/>
            <person name="Leung T.F."/>
            <person name="Tungtrongchitr A."/>
            <person name="Tsui S.K.W."/>
        </authorList>
    </citation>
    <scope>NUCLEOTIDE SEQUENCE [LARGE SCALE GENOMIC DNA]</scope>
    <source>
        <strain evidence="1">PWHHKU_190912</strain>
    </source>
</reference>